<dbReference type="GO" id="GO:0003700">
    <property type="term" value="F:DNA-binding transcription factor activity"/>
    <property type="evidence" value="ECO:0007669"/>
    <property type="project" value="TreeGrafter"/>
</dbReference>
<dbReference type="Proteomes" id="UP000229730">
    <property type="component" value="Unassembled WGS sequence"/>
</dbReference>
<dbReference type="PROSITE" id="PS50932">
    <property type="entry name" value="HTH_LACI_2"/>
    <property type="match status" value="1"/>
</dbReference>
<dbReference type="SUPFAM" id="SSF53822">
    <property type="entry name" value="Periplasmic binding protein-like I"/>
    <property type="match status" value="1"/>
</dbReference>
<evidence type="ECO:0000256" key="2">
    <source>
        <dbReference type="ARBA" id="ARBA00023125"/>
    </source>
</evidence>
<dbReference type="InterPro" id="IPR028082">
    <property type="entry name" value="Peripla_BP_I"/>
</dbReference>
<dbReference type="SMART" id="SM00354">
    <property type="entry name" value="HTH_LACI"/>
    <property type="match status" value="1"/>
</dbReference>
<name>A0A2G4YS31_9PROT</name>
<dbReference type="InParanoid" id="A0A2G4YS31"/>
<dbReference type="Gene3D" id="1.10.260.40">
    <property type="entry name" value="lambda repressor-like DNA-binding domains"/>
    <property type="match status" value="1"/>
</dbReference>
<dbReference type="Pfam" id="PF00356">
    <property type="entry name" value="LacI"/>
    <property type="match status" value="1"/>
</dbReference>
<feature type="domain" description="HTH lacI-type" evidence="4">
    <location>
        <begin position="13"/>
        <end position="67"/>
    </location>
</feature>
<dbReference type="InterPro" id="IPR046335">
    <property type="entry name" value="LacI/GalR-like_sensor"/>
</dbReference>
<dbReference type="AlphaFoldDB" id="A0A2G4YS31"/>
<dbReference type="OrthoDB" id="7939625at2"/>
<dbReference type="Gene3D" id="3.40.50.2300">
    <property type="match status" value="2"/>
</dbReference>
<dbReference type="InterPro" id="IPR000843">
    <property type="entry name" value="HTH_LacI"/>
</dbReference>
<dbReference type="InterPro" id="IPR010982">
    <property type="entry name" value="Lambda_DNA-bd_dom_sf"/>
</dbReference>
<evidence type="ECO:0000256" key="1">
    <source>
        <dbReference type="ARBA" id="ARBA00023015"/>
    </source>
</evidence>
<comment type="caution">
    <text evidence="5">The sequence shown here is derived from an EMBL/GenBank/DDBJ whole genome shotgun (WGS) entry which is preliminary data.</text>
</comment>
<dbReference type="SUPFAM" id="SSF47413">
    <property type="entry name" value="lambda repressor-like DNA-binding domains"/>
    <property type="match status" value="1"/>
</dbReference>
<dbReference type="PANTHER" id="PTHR30146:SF153">
    <property type="entry name" value="LACTOSE OPERON REPRESSOR"/>
    <property type="match status" value="1"/>
</dbReference>
<accession>A0A2G4YS31</accession>
<dbReference type="Pfam" id="PF13377">
    <property type="entry name" value="Peripla_BP_3"/>
    <property type="match status" value="1"/>
</dbReference>
<dbReference type="CDD" id="cd01392">
    <property type="entry name" value="HTH_LacI"/>
    <property type="match status" value="1"/>
</dbReference>
<protein>
    <submittedName>
        <fullName evidence="5">Transcriptional regulator</fullName>
    </submittedName>
</protein>
<dbReference type="GO" id="GO:0000976">
    <property type="term" value="F:transcription cis-regulatory region binding"/>
    <property type="evidence" value="ECO:0007669"/>
    <property type="project" value="TreeGrafter"/>
</dbReference>
<evidence type="ECO:0000313" key="5">
    <source>
        <dbReference type="EMBL" id="PHZ85149.1"/>
    </source>
</evidence>
<keyword evidence="3" id="KW-0804">Transcription</keyword>
<evidence type="ECO:0000313" key="6">
    <source>
        <dbReference type="Proteomes" id="UP000229730"/>
    </source>
</evidence>
<keyword evidence="6" id="KW-1185">Reference proteome</keyword>
<proteinExistence type="predicted"/>
<dbReference type="RefSeq" id="WP_099472037.1">
    <property type="nucleotide sequence ID" value="NZ_CP041025.1"/>
</dbReference>
<organism evidence="5 6">
    <name type="scientific">Paremcibacter congregatus</name>
    <dbReference type="NCBI Taxonomy" id="2043170"/>
    <lineage>
        <taxon>Bacteria</taxon>
        <taxon>Pseudomonadati</taxon>
        <taxon>Pseudomonadota</taxon>
        <taxon>Alphaproteobacteria</taxon>
        <taxon>Emcibacterales</taxon>
        <taxon>Emcibacteraceae</taxon>
        <taxon>Paremcibacter</taxon>
    </lineage>
</organism>
<dbReference type="PANTHER" id="PTHR30146">
    <property type="entry name" value="LACI-RELATED TRANSCRIPTIONAL REPRESSOR"/>
    <property type="match status" value="1"/>
</dbReference>
<dbReference type="CDD" id="cd01545">
    <property type="entry name" value="PBP1_SalR"/>
    <property type="match status" value="1"/>
</dbReference>
<dbReference type="EMBL" id="PDEM01000016">
    <property type="protein sequence ID" value="PHZ85149.1"/>
    <property type="molecule type" value="Genomic_DNA"/>
</dbReference>
<reference evidence="5 6" key="1">
    <citation type="submission" date="2017-10" db="EMBL/GenBank/DDBJ databases">
        <title>Frigbacter circumglobatus gen. nov. sp. nov., isolated from sediment cultured in situ.</title>
        <authorList>
            <person name="Zhao Z."/>
        </authorList>
    </citation>
    <scope>NUCLEOTIDE SEQUENCE [LARGE SCALE GENOMIC DNA]</scope>
    <source>
        <strain evidence="5 6">ZYL</strain>
    </source>
</reference>
<evidence type="ECO:0000259" key="4">
    <source>
        <dbReference type="PROSITE" id="PS50932"/>
    </source>
</evidence>
<sequence length="346" mass="37562">MSEVKRHKTHKKANISDVAKKAGVSIKTVSRFLNQEKYIREETKEKVISAIKALNYSPNVQARGLRGERSYMIGLFVDDLSGDYISKVQRGILSGCEKEGSHLVVEVLSERGSAAKVRDLLSCVRFDGVVLTPPVCDDMAVLNALRDAAIPVVRLGAGIPVPDMALAEIDDYQAARDMTDYLISLGHHSIGFIKGDPSHGSAHERERGYIHALQAAGIAVKSELIVQGMFCHSGGREAAATLLALDPRPTAIFSSNDEMAIGAMASIDAQGMKIPDDISIVGFDDHVMSQIVLPPLTTIHQPIEQMATEAVSLLGKVTKQDKSMLQTRIFLEYDLKVRKSAAPLSC</sequence>
<dbReference type="PROSITE" id="PS00356">
    <property type="entry name" value="HTH_LACI_1"/>
    <property type="match status" value="1"/>
</dbReference>
<evidence type="ECO:0000256" key="3">
    <source>
        <dbReference type="ARBA" id="ARBA00023163"/>
    </source>
</evidence>
<keyword evidence="2" id="KW-0238">DNA-binding</keyword>
<gene>
    <name evidence="5" type="ORF">CRD36_06970</name>
</gene>
<keyword evidence="1" id="KW-0805">Transcription regulation</keyword>